<proteinExistence type="predicted"/>
<dbReference type="RefSeq" id="WP_306978173.1">
    <property type="nucleotide sequence ID" value="NZ_JAUSTQ010000017.1"/>
</dbReference>
<evidence type="ECO:0000256" key="1">
    <source>
        <dbReference type="SAM" id="Phobius"/>
    </source>
</evidence>
<organism evidence="2 3">
    <name type="scientific">Alkalibacillus salilacus</name>
    <dbReference type="NCBI Taxonomy" id="284582"/>
    <lineage>
        <taxon>Bacteria</taxon>
        <taxon>Bacillati</taxon>
        <taxon>Bacillota</taxon>
        <taxon>Bacilli</taxon>
        <taxon>Bacillales</taxon>
        <taxon>Bacillaceae</taxon>
        <taxon>Alkalibacillus</taxon>
    </lineage>
</organism>
<sequence length="58" mass="6273">MDNAHLTLTMIGLMLVMMALAFLDGIGLFQYLVAGAGVVLSAVGTLKLLRHERQEKEA</sequence>
<feature type="transmembrane region" description="Helical" evidence="1">
    <location>
        <begin position="29"/>
        <end position="49"/>
    </location>
</feature>
<evidence type="ECO:0000313" key="3">
    <source>
        <dbReference type="Proteomes" id="UP001224359"/>
    </source>
</evidence>
<feature type="transmembrane region" description="Helical" evidence="1">
    <location>
        <begin position="7"/>
        <end position="23"/>
    </location>
</feature>
<accession>A0ABT9VIC4</accession>
<dbReference type="Proteomes" id="UP001224359">
    <property type="component" value="Unassembled WGS sequence"/>
</dbReference>
<evidence type="ECO:0008006" key="4">
    <source>
        <dbReference type="Google" id="ProtNLM"/>
    </source>
</evidence>
<dbReference type="EMBL" id="JAUSTQ010000017">
    <property type="protein sequence ID" value="MDQ0160722.1"/>
    <property type="molecule type" value="Genomic_DNA"/>
</dbReference>
<keyword evidence="3" id="KW-1185">Reference proteome</keyword>
<gene>
    <name evidence="2" type="ORF">J2S77_002729</name>
</gene>
<keyword evidence="1" id="KW-0812">Transmembrane</keyword>
<keyword evidence="1" id="KW-1133">Transmembrane helix</keyword>
<comment type="caution">
    <text evidence="2">The sequence shown here is derived from an EMBL/GenBank/DDBJ whole genome shotgun (WGS) entry which is preliminary data.</text>
</comment>
<keyword evidence="1" id="KW-0472">Membrane</keyword>
<protein>
    <recommendedName>
        <fullName evidence="4">DUF2207 domain-containing protein</fullName>
    </recommendedName>
</protein>
<name>A0ABT9VIC4_9BACI</name>
<reference evidence="2 3" key="1">
    <citation type="submission" date="2023-07" db="EMBL/GenBank/DDBJ databases">
        <title>Genomic Encyclopedia of Type Strains, Phase IV (KMG-IV): sequencing the most valuable type-strain genomes for metagenomic binning, comparative biology and taxonomic classification.</title>
        <authorList>
            <person name="Goeker M."/>
        </authorList>
    </citation>
    <scope>NUCLEOTIDE SEQUENCE [LARGE SCALE GENOMIC DNA]</scope>
    <source>
        <strain evidence="2 3">DSM 16460</strain>
    </source>
</reference>
<evidence type="ECO:0000313" key="2">
    <source>
        <dbReference type="EMBL" id="MDQ0160722.1"/>
    </source>
</evidence>